<evidence type="ECO:0000256" key="6">
    <source>
        <dbReference type="ARBA" id="ARBA00022679"/>
    </source>
</evidence>
<dbReference type="InterPro" id="IPR001182">
    <property type="entry name" value="FtsW/RodA"/>
</dbReference>
<dbReference type="NCBIfam" id="TIGR02614">
    <property type="entry name" value="ftsW"/>
    <property type="match status" value="1"/>
</dbReference>
<feature type="transmembrane region" description="Helical" evidence="22">
    <location>
        <begin position="64"/>
        <end position="83"/>
    </location>
</feature>
<keyword evidence="8" id="KW-0133">Cell shape</keyword>
<keyword evidence="11 22" id="KW-0472">Membrane</keyword>
<feature type="transmembrane region" description="Helical" evidence="22">
    <location>
        <begin position="187"/>
        <end position="219"/>
    </location>
</feature>
<dbReference type="GO" id="GO:0051301">
    <property type="term" value="P:cell division"/>
    <property type="evidence" value="ECO:0007669"/>
    <property type="project" value="UniProtKB-KW"/>
</dbReference>
<dbReference type="AlphaFoldDB" id="A0A511YVM1"/>
<feature type="transmembrane region" description="Helical" evidence="22">
    <location>
        <begin position="358"/>
        <end position="380"/>
    </location>
</feature>
<feature type="transmembrane region" description="Helical" evidence="22">
    <location>
        <begin position="162"/>
        <end position="180"/>
    </location>
</feature>
<comment type="subcellular location">
    <subcellularLocation>
        <location evidence="1">Cell membrane</location>
        <topology evidence="1">Multi-pass membrane protein</topology>
    </subcellularLocation>
</comment>
<feature type="transmembrane region" description="Helical" evidence="22">
    <location>
        <begin position="28"/>
        <end position="52"/>
    </location>
</feature>
<evidence type="ECO:0000256" key="8">
    <source>
        <dbReference type="ARBA" id="ARBA00022960"/>
    </source>
</evidence>
<evidence type="ECO:0000256" key="12">
    <source>
        <dbReference type="ARBA" id="ARBA00023306"/>
    </source>
</evidence>
<keyword evidence="12" id="KW-0131">Cell cycle</keyword>
<dbReference type="GO" id="GO:0008955">
    <property type="term" value="F:peptidoglycan glycosyltransferase activity"/>
    <property type="evidence" value="ECO:0007669"/>
    <property type="project" value="UniProtKB-EC"/>
</dbReference>
<sequence>MAAPVVLEAEAHERRSALGQWNSAVTSYYLIAGAVALLVALGLVMVLSSSSISSLSDTDGASPYSIFLNQARFALIGLPLAWVASRLPVAFYKKFAWPAVLAASGLQVLVLLIGIEVNGNRNWLAVPGGQVQPSEFAKLALAVWLGVVLARKQALLHQWSHVLVPGVVVAAGVVGLVLLGHDLGTGLIILVLVAGALFVAGVPLRFFAVAFVVVGLVVWQMTLIGETRVKRIAAFFSADCDTQGACYQTLRGRYGLATGGLTGIGLGESREKWSYLPMAHNDFILAIIGEELGLLGTLLVLALFGVLAVAVTRVVRRHHDPFVQIAAAGIGSWVLGQAIINIAVVIGLMPVVGVPLPLVSAGGSALVTTMVAMGVLLSFARSEPGAAEALAARPNVVRRSLAVVGLATRPRQARRG</sequence>
<evidence type="ECO:0000256" key="2">
    <source>
        <dbReference type="ARBA" id="ARBA00004752"/>
    </source>
</evidence>
<evidence type="ECO:0000256" key="10">
    <source>
        <dbReference type="ARBA" id="ARBA00022989"/>
    </source>
</evidence>
<dbReference type="EMBL" id="BJYK01000001">
    <property type="protein sequence ID" value="GEN79237.1"/>
    <property type="molecule type" value="Genomic_DNA"/>
</dbReference>
<comment type="pathway">
    <text evidence="2">Cell wall biogenesis; peptidoglycan biosynthesis.</text>
</comment>
<keyword evidence="4 23" id="KW-0132">Cell division</keyword>
<keyword evidence="5" id="KW-0328">Glycosyltransferase</keyword>
<dbReference type="PANTHER" id="PTHR30474:SF2">
    <property type="entry name" value="PEPTIDOGLYCAN GLYCOSYLTRANSFERASE FTSW-RELATED"/>
    <property type="match status" value="1"/>
</dbReference>
<dbReference type="GO" id="GO:0015648">
    <property type="term" value="F:lipid-linked peptidoglycan transporter activity"/>
    <property type="evidence" value="ECO:0007669"/>
    <property type="project" value="TreeGrafter"/>
</dbReference>
<protein>
    <recommendedName>
        <fullName evidence="17">Probable peptidoglycan glycosyltransferase FtsW</fullName>
        <ecNumber evidence="19">2.4.99.28</ecNumber>
    </recommendedName>
    <alternativeName>
        <fullName evidence="18">Cell division protein FtsW</fullName>
    </alternativeName>
    <alternativeName>
        <fullName evidence="15">Cell wall polymerase</fullName>
    </alternativeName>
    <alternativeName>
        <fullName evidence="14">Peptidoglycan polymerase</fullName>
    </alternativeName>
</protein>
<keyword evidence="13" id="KW-0961">Cell wall biogenesis/degradation</keyword>
<keyword evidence="7 22" id="KW-0812">Transmembrane</keyword>
<dbReference type="GO" id="GO:0071555">
    <property type="term" value="P:cell wall organization"/>
    <property type="evidence" value="ECO:0007669"/>
    <property type="project" value="UniProtKB-KW"/>
</dbReference>
<comment type="catalytic activity">
    <reaction evidence="20">
        <text>[GlcNAc-(1-&gt;4)-Mur2Ac(oyl-L-Ala-gamma-D-Glu-L-Lys-D-Ala-D-Ala)](n)-di-trans,octa-cis-undecaprenyl diphosphate + beta-D-GlcNAc-(1-&gt;4)-Mur2Ac(oyl-L-Ala-gamma-D-Glu-L-Lys-D-Ala-D-Ala)-di-trans,octa-cis-undecaprenyl diphosphate = [GlcNAc-(1-&gt;4)-Mur2Ac(oyl-L-Ala-gamma-D-Glu-L-Lys-D-Ala-D-Ala)](n+1)-di-trans,octa-cis-undecaprenyl diphosphate + di-trans,octa-cis-undecaprenyl diphosphate + H(+)</text>
        <dbReference type="Rhea" id="RHEA:23708"/>
        <dbReference type="Rhea" id="RHEA-COMP:9602"/>
        <dbReference type="Rhea" id="RHEA-COMP:9603"/>
        <dbReference type="ChEBI" id="CHEBI:15378"/>
        <dbReference type="ChEBI" id="CHEBI:58405"/>
        <dbReference type="ChEBI" id="CHEBI:60033"/>
        <dbReference type="ChEBI" id="CHEBI:78435"/>
        <dbReference type="EC" id="2.4.99.28"/>
    </reaction>
</comment>
<dbReference type="Pfam" id="PF01098">
    <property type="entry name" value="FTSW_RODA_SPOVE"/>
    <property type="match status" value="1"/>
</dbReference>
<evidence type="ECO:0000256" key="7">
    <source>
        <dbReference type="ARBA" id="ARBA00022692"/>
    </source>
</evidence>
<comment type="similarity">
    <text evidence="16">Belongs to the SEDS family. FtsW subfamily.</text>
</comment>
<dbReference type="Proteomes" id="UP000321484">
    <property type="component" value="Unassembled WGS sequence"/>
</dbReference>
<dbReference type="EC" id="2.4.99.28" evidence="19"/>
<evidence type="ECO:0000256" key="1">
    <source>
        <dbReference type="ARBA" id="ARBA00004651"/>
    </source>
</evidence>
<evidence type="ECO:0000256" key="5">
    <source>
        <dbReference type="ARBA" id="ARBA00022676"/>
    </source>
</evidence>
<keyword evidence="10 22" id="KW-1133">Transmembrane helix</keyword>
<dbReference type="PROSITE" id="PS00428">
    <property type="entry name" value="FTSW_RODA_SPOVE"/>
    <property type="match status" value="1"/>
</dbReference>
<evidence type="ECO:0000256" key="15">
    <source>
        <dbReference type="ARBA" id="ARBA00033270"/>
    </source>
</evidence>
<comment type="function">
    <text evidence="21">Peptidoglycan polymerase that is essential for cell division.</text>
</comment>
<dbReference type="GO" id="GO:0009252">
    <property type="term" value="P:peptidoglycan biosynthetic process"/>
    <property type="evidence" value="ECO:0007669"/>
    <property type="project" value="UniProtKB-KW"/>
</dbReference>
<keyword evidence="6" id="KW-0808">Transferase</keyword>
<name>A0A511YVM1_9CELL</name>
<organism evidence="23 24">
    <name type="scientific">Actinotalea fermentans</name>
    <dbReference type="NCBI Taxonomy" id="43671"/>
    <lineage>
        <taxon>Bacteria</taxon>
        <taxon>Bacillati</taxon>
        <taxon>Actinomycetota</taxon>
        <taxon>Actinomycetes</taxon>
        <taxon>Micrococcales</taxon>
        <taxon>Cellulomonadaceae</taxon>
        <taxon>Actinotalea</taxon>
    </lineage>
</organism>
<evidence type="ECO:0000256" key="13">
    <source>
        <dbReference type="ARBA" id="ARBA00023316"/>
    </source>
</evidence>
<evidence type="ECO:0000256" key="20">
    <source>
        <dbReference type="ARBA" id="ARBA00049902"/>
    </source>
</evidence>
<keyword evidence="3" id="KW-1003">Cell membrane</keyword>
<feature type="transmembrane region" description="Helical" evidence="22">
    <location>
        <begin position="283"/>
        <end position="310"/>
    </location>
</feature>
<feature type="transmembrane region" description="Helical" evidence="22">
    <location>
        <begin position="322"/>
        <end position="352"/>
    </location>
</feature>
<evidence type="ECO:0000256" key="9">
    <source>
        <dbReference type="ARBA" id="ARBA00022984"/>
    </source>
</evidence>
<evidence type="ECO:0000256" key="16">
    <source>
        <dbReference type="ARBA" id="ARBA00038053"/>
    </source>
</evidence>
<comment type="caution">
    <text evidence="23">The sequence shown here is derived from an EMBL/GenBank/DDBJ whole genome shotgun (WGS) entry which is preliminary data.</text>
</comment>
<reference evidence="23 24" key="1">
    <citation type="submission" date="2019-07" db="EMBL/GenBank/DDBJ databases">
        <title>Whole genome shotgun sequence of Actinotalea fermentans NBRC 105374.</title>
        <authorList>
            <person name="Hosoyama A."/>
            <person name="Uohara A."/>
            <person name="Ohji S."/>
            <person name="Ichikawa N."/>
        </authorList>
    </citation>
    <scope>NUCLEOTIDE SEQUENCE [LARGE SCALE GENOMIC DNA]</scope>
    <source>
        <strain evidence="23 24">NBRC 105374</strain>
    </source>
</reference>
<evidence type="ECO:0000256" key="14">
    <source>
        <dbReference type="ARBA" id="ARBA00032370"/>
    </source>
</evidence>
<evidence type="ECO:0000256" key="11">
    <source>
        <dbReference type="ARBA" id="ARBA00023136"/>
    </source>
</evidence>
<keyword evidence="24" id="KW-1185">Reference proteome</keyword>
<evidence type="ECO:0000256" key="19">
    <source>
        <dbReference type="ARBA" id="ARBA00044770"/>
    </source>
</evidence>
<evidence type="ECO:0000256" key="21">
    <source>
        <dbReference type="ARBA" id="ARBA00049966"/>
    </source>
</evidence>
<evidence type="ECO:0000256" key="17">
    <source>
        <dbReference type="ARBA" id="ARBA00041185"/>
    </source>
</evidence>
<gene>
    <name evidence="23" type="ORF">AFE02nite_09710</name>
</gene>
<accession>A0A511YVM1</accession>
<dbReference type="RefSeq" id="WP_034249820.1">
    <property type="nucleotide sequence ID" value="NZ_BJYK01000001.1"/>
</dbReference>
<dbReference type="OrthoDB" id="9768187at2"/>
<keyword evidence="9" id="KW-0573">Peptidoglycan synthesis</keyword>
<evidence type="ECO:0000313" key="23">
    <source>
        <dbReference type="EMBL" id="GEN79237.1"/>
    </source>
</evidence>
<feature type="transmembrane region" description="Helical" evidence="22">
    <location>
        <begin position="95"/>
        <end position="115"/>
    </location>
</feature>
<evidence type="ECO:0000256" key="4">
    <source>
        <dbReference type="ARBA" id="ARBA00022618"/>
    </source>
</evidence>
<evidence type="ECO:0000256" key="3">
    <source>
        <dbReference type="ARBA" id="ARBA00022475"/>
    </source>
</evidence>
<evidence type="ECO:0000256" key="22">
    <source>
        <dbReference type="SAM" id="Phobius"/>
    </source>
</evidence>
<dbReference type="GO" id="GO:0032153">
    <property type="term" value="C:cell division site"/>
    <property type="evidence" value="ECO:0007669"/>
    <property type="project" value="TreeGrafter"/>
</dbReference>
<dbReference type="GO" id="GO:0008360">
    <property type="term" value="P:regulation of cell shape"/>
    <property type="evidence" value="ECO:0007669"/>
    <property type="project" value="UniProtKB-KW"/>
</dbReference>
<dbReference type="GO" id="GO:0005886">
    <property type="term" value="C:plasma membrane"/>
    <property type="evidence" value="ECO:0007669"/>
    <property type="project" value="UniProtKB-SubCell"/>
</dbReference>
<evidence type="ECO:0000256" key="18">
    <source>
        <dbReference type="ARBA" id="ARBA00041418"/>
    </source>
</evidence>
<proteinExistence type="inferred from homology"/>
<dbReference type="InterPro" id="IPR018365">
    <property type="entry name" value="Cell_cycle_FtsW-rel_CS"/>
</dbReference>
<evidence type="ECO:0000313" key="24">
    <source>
        <dbReference type="Proteomes" id="UP000321484"/>
    </source>
</evidence>
<dbReference type="PANTHER" id="PTHR30474">
    <property type="entry name" value="CELL CYCLE PROTEIN"/>
    <property type="match status" value="1"/>
</dbReference>
<dbReference type="InterPro" id="IPR013437">
    <property type="entry name" value="FtsW"/>
</dbReference>